<keyword evidence="2" id="KW-1185">Reference proteome</keyword>
<reference evidence="1" key="1">
    <citation type="submission" date="2022-07" db="EMBL/GenBank/DDBJ databases">
        <authorList>
            <person name="Jung M.-Y."/>
            <person name="Lee M."/>
        </authorList>
    </citation>
    <scope>NUCLEOTIDE SEQUENCE</scope>
    <source>
        <strain evidence="1">S8</strain>
    </source>
</reference>
<dbReference type="RefSeq" id="WP_256945841.1">
    <property type="nucleotide sequence ID" value="NZ_JANHNZ010000012.1"/>
</dbReference>
<name>A0ABT1WQA8_9LACT</name>
<dbReference type="Proteomes" id="UP001059480">
    <property type="component" value="Unassembled WGS sequence"/>
</dbReference>
<accession>A0ABT1WQA8</accession>
<reference evidence="1" key="2">
    <citation type="journal article" date="2023" name="Curr. Microbiol.">
        <title>Granulicatella seriolae sp. nov., a Novel Facultative Anaerobe Isolated from Yellowtail Marine Fish.</title>
        <authorList>
            <person name="Lee M."/>
            <person name="Choi Y.J."/>
            <person name="Farooq A."/>
            <person name="Jeong J.B."/>
            <person name="Jung M.Y."/>
        </authorList>
    </citation>
    <scope>NUCLEOTIDE SEQUENCE</scope>
    <source>
        <strain evidence="1">S8</strain>
    </source>
</reference>
<proteinExistence type="predicted"/>
<sequence>MFKNHLPRIVHAISIIPSNYSNKDDISSSIDHFFKRFNVSAIARKSNAQKSKGFRFLQLGWGDGNSFLPVSFTLLSSSKKVQAVKKMDICTTKLIQ</sequence>
<evidence type="ECO:0000313" key="2">
    <source>
        <dbReference type="Proteomes" id="UP001059480"/>
    </source>
</evidence>
<gene>
    <name evidence="1" type="ORF">NPA36_09265</name>
</gene>
<dbReference type="EMBL" id="JANHNZ010000012">
    <property type="protein sequence ID" value="MCQ9210733.1"/>
    <property type="molecule type" value="Genomic_DNA"/>
</dbReference>
<reference evidence="1" key="3">
    <citation type="journal article" date="2023" name="Microbiol. Resour. Announc.">
        <title>Draft Genome Sequence of Granulicatella sp. Strain S8, Isolated from a Marine Fish, Seriola quinqueradiata.</title>
        <authorList>
            <person name="Lee M."/>
            <person name="Farooq A."/>
            <person name="Jeong J.B."/>
            <person name="Jung M.Y."/>
        </authorList>
    </citation>
    <scope>NUCLEOTIDE SEQUENCE</scope>
    <source>
        <strain evidence="1">S8</strain>
    </source>
</reference>
<evidence type="ECO:0000313" key="1">
    <source>
        <dbReference type="EMBL" id="MCQ9210733.1"/>
    </source>
</evidence>
<comment type="caution">
    <text evidence="1">The sequence shown here is derived from an EMBL/GenBank/DDBJ whole genome shotgun (WGS) entry which is preliminary data.</text>
</comment>
<protein>
    <submittedName>
        <fullName evidence="1">Uncharacterized protein</fullName>
    </submittedName>
</protein>
<organism evidence="1 2">
    <name type="scientific">Granulicatella seriolae</name>
    <dbReference type="NCBI Taxonomy" id="2967226"/>
    <lineage>
        <taxon>Bacteria</taxon>
        <taxon>Bacillati</taxon>
        <taxon>Bacillota</taxon>
        <taxon>Bacilli</taxon>
        <taxon>Lactobacillales</taxon>
        <taxon>Carnobacteriaceae</taxon>
        <taxon>Granulicatella</taxon>
    </lineage>
</organism>